<evidence type="ECO:0000259" key="2">
    <source>
        <dbReference type="Pfam" id="PF13976"/>
    </source>
</evidence>
<evidence type="ECO:0000259" key="1">
    <source>
        <dbReference type="Pfam" id="PF07727"/>
    </source>
</evidence>
<dbReference type="AlphaFoldDB" id="A0A9R1URS6"/>
<name>A0A9R1URS6_LACSA</name>
<dbReference type="InterPro" id="IPR013103">
    <property type="entry name" value="RVT_2"/>
</dbReference>
<evidence type="ECO:0008006" key="5">
    <source>
        <dbReference type="Google" id="ProtNLM"/>
    </source>
</evidence>
<dbReference type="Pfam" id="PF07727">
    <property type="entry name" value="RVT_2"/>
    <property type="match status" value="1"/>
</dbReference>
<protein>
    <recommendedName>
        <fullName evidence="5">GAG-pre-integrase domain-containing protein</fullName>
    </recommendedName>
</protein>
<evidence type="ECO:0000313" key="4">
    <source>
        <dbReference type="Proteomes" id="UP000235145"/>
    </source>
</evidence>
<dbReference type="InterPro" id="IPR025724">
    <property type="entry name" value="GAG-pre-integrase_dom"/>
</dbReference>
<proteinExistence type="predicted"/>
<sequence>MVPTVMYGDNGKGATKGYGSIKCNDVMLRNVSYVKGIQHNLISINQLCDGGYEFLFNKKEGKVVDQKNVTILTTNQKNDIYVLDMFSTENYLHRCFLSRSQSRLNWLWHKRLSHLNFKNISWISGNHLVRGLPKMQFSKDKMCSTCEKGMKTKSSFNPKSCSTIIKPLRPLHMNIFGPTLIKSRAGKKVFNLSRKTIEEIARVTFDEDSFIHDRVDHPSSILNELTYSPSEPVPEFLPNDTEPIVPNFDQIISSQPISEIFLSSLKKLSHLIRRILLKVFRNKMDDDGIVLRNKAILVAQGFYHIEVLDYDETFSPIARLEAPKAWYDTLVSYLLASGYKQGKIDNTVFIKHLGSHIVLSQVYVDDIIFESTDKKLSSEFVEIMAKKFEMSMMGELTFFLGF</sequence>
<keyword evidence="4" id="KW-1185">Reference proteome</keyword>
<gene>
    <name evidence="3" type="ORF">LSAT_V11C800405200</name>
</gene>
<reference evidence="3 4" key="1">
    <citation type="journal article" date="2017" name="Nat. Commun.">
        <title>Genome assembly with in vitro proximity ligation data and whole-genome triplication in lettuce.</title>
        <authorList>
            <person name="Reyes-Chin-Wo S."/>
            <person name="Wang Z."/>
            <person name="Yang X."/>
            <person name="Kozik A."/>
            <person name="Arikit S."/>
            <person name="Song C."/>
            <person name="Xia L."/>
            <person name="Froenicke L."/>
            <person name="Lavelle D.O."/>
            <person name="Truco M.J."/>
            <person name="Xia R."/>
            <person name="Zhu S."/>
            <person name="Xu C."/>
            <person name="Xu H."/>
            <person name="Xu X."/>
            <person name="Cox K."/>
            <person name="Korf I."/>
            <person name="Meyers B.C."/>
            <person name="Michelmore R.W."/>
        </authorList>
    </citation>
    <scope>NUCLEOTIDE SEQUENCE [LARGE SCALE GENOMIC DNA]</scope>
    <source>
        <strain evidence="4">cv. Salinas</strain>
        <tissue evidence="3">Seedlings</tissue>
    </source>
</reference>
<organism evidence="3 4">
    <name type="scientific">Lactuca sativa</name>
    <name type="common">Garden lettuce</name>
    <dbReference type="NCBI Taxonomy" id="4236"/>
    <lineage>
        <taxon>Eukaryota</taxon>
        <taxon>Viridiplantae</taxon>
        <taxon>Streptophyta</taxon>
        <taxon>Embryophyta</taxon>
        <taxon>Tracheophyta</taxon>
        <taxon>Spermatophyta</taxon>
        <taxon>Magnoliopsida</taxon>
        <taxon>eudicotyledons</taxon>
        <taxon>Gunneridae</taxon>
        <taxon>Pentapetalae</taxon>
        <taxon>asterids</taxon>
        <taxon>campanulids</taxon>
        <taxon>Asterales</taxon>
        <taxon>Asteraceae</taxon>
        <taxon>Cichorioideae</taxon>
        <taxon>Cichorieae</taxon>
        <taxon>Lactucinae</taxon>
        <taxon>Lactuca</taxon>
    </lineage>
</organism>
<feature type="domain" description="GAG-pre-integrase" evidence="2">
    <location>
        <begin position="81"/>
        <end position="149"/>
    </location>
</feature>
<feature type="domain" description="Reverse transcriptase Ty1/copia-type" evidence="1">
    <location>
        <begin position="322"/>
        <end position="401"/>
    </location>
</feature>
<comment type="caution">
    <text evidence="3">The sequence shown here is derived from an EMBL/GenBank/DDBJ whole genome shotgun (WGS) entry which is preliminary data.</text>
</comment>
<dbReference type="Proteomes" id="UP000235145">
    <property type="component" value="Unassembled WGS sequence"/>
</dbReference>
<accession>A0A9R1URS6</accession>
<evidence type="ECO:0000313" key="3">
    <source>
        <dbReference type="EMBL" id="KAJ0192530.1"/>
    </source>
</evidence>
<dbReference type="EMBL" id="NBSK02000008">
    <property type="protein sequence ID" value="KAJ0192530.1"/>
    <property type="molecule type" value="Genomic_DNA"/>
</dbReference>
<dbReference type="Pfam" id="PF13976">
    <property type="entry name" value="gag_pre-integrs"/>
    <property type="match status" value="1"/>
</dbReference>